<sequence length="329" mass="34597">MPTASPDAYPRVTVIGESLVDVITHPHKTGTSTAIRPGGSPLNVAIGCARLGMTTSLITHYGQDQYGGMIEKHLTANGVAALVGGHSPTSVATANIDHAGAARYSIAITWDLNGTSLPALSAVESSRHVHAGSIATVLPPGRDTVYTLLQAARGRATISYDPNCRPAISGDVHSTRRDIERFVAASDIVKASNEDLEWLYPDRTPDQTAHAWLKLGPAIVAVTRGEGGPVITNGRTMVQMPAREIEVADTVGAGDSFMAALISWLGTRNLLGAGAREKLKDLSPQALQNLLDYANGAASITCSRPGADPPWARELSDLFAAPADFRSVH</sequence>
<reference evidence="7" key="1">
    <citation type="submission" date="2009-01" db="EMBL/GenBank/DDBJ databases">
        <title>Complete sequence of plasmid2 of Arthrobacter chlorophenolicus A6.</title>
        <authorList>
            <consortium name="US DOE Joint Genome Institute"/>
            <person name="Lucas S."/>
            <person name="Copeland A."/>
            <person name="Lapidus A."/>
            <person name="Glavina del Rio T."/>
            <person name="Tice H."/>
            <person name="Bruce D."/>
            <person name="Goodwin L."/>
            <person name="Pitluck S."/>
            <person name="Goltsman E."/>
            <person name="Clum A."/>
            <person name="Larimer F."/>
            <person name="Land M."/>
            <person name="Hauser L."/>
            <person name="Kyrpides N."/>
            <person name="Mikhailova N."/>
            <person name="Jansson J."/>
            <person name="Richardson P."/>
        </authorList>
    </citation>
    <scope>NUCLEOTIDE SEQUENCE [LARGE SCALE GENOMIC DNA]</scope>
    <source>
        <strain evidence="7">A6</strain>
        <plasmid evidence="7">pACHL02</plasmid>
    </source>
</reference>
<dbReference type="OrthoDB" id="9795789at2"/>
<keyword evidence="8" id="KW-1185">Reference proteome</keyword>
<proteinExistence type="inferred from homology"/>
<dbReference type="eggNOG" id="COG0524">
    <property type="taxonomic scope" value="Bacteria"/>
</dbReference>
<keyword evidence="7" id="KW-0614">Plasmid</keyword>
<dbReference type="KEGG" id="ach:Achl_4605"/>
<dbReference type="PANTHER" id="PTHR43085">
    <property type="entry name" value="HEXOKINASE FAMILY MEMBER"/>
    <property type="match status" value="1"/>
</dbReference>
<evidence type="ECO:0000259" key="6">
    <source>
        <dbReference type="Pfam" id="PF00294"/>
    </source>
</evidence>
<accession>B8HJF8</accession>
<keyword evidence="2" id="KW-0808">Transferase</keyword>
<dbReference type="EMBL" id="CP001343">
    <property type="protein sequence ID" value="ACL42556.1"/>
    <property type="molecule type" value="Genomic_DNA"/>
</dbReference>
<dbReference type="Pfam" id="PF00294">
    <property type="entry name" value="PfkB"/>
    <property type="match status" value="1"/>
</dbReference>
<dbReference type="SUPFAM" id="SSF53613">
    <property type="entry name" value="Ribokinase-like"/>
    <property type="match status" value="1"/>
</dbReference>
<dbReference type="InterPro" id="IPR002173">
    <property type="entry name" value="Carboh/pur_kinase_PfkB_CS"/>
</dbReference>
<dbReference type="PROSITE" id="PS00584">
    <property type="entry name" value="PFKB_KINASES_2"/>
    <property type="match status" value="1"/>
</dbReference>
<evidence type="ECO:0000313" key="7">
    <source>
        <dbReference type="EMBL" id="ACL42556.1"/>
    </source>
</evidence>
<dbReference type="GO" id="GO:0005524">
    <property type="term" value="F:ATP binding"/>
    <property type="evidence" value="ECO:0007669"/>
    <property type="project" value="UniProtKB-KW"/>
</dbReference>
<keyword evidence="5" id="KW-0067">ATP-binding</keyword>
<dbReference type="PANTHER" id="PTHR43085:SF1">
    <property type="entry name" value="PSEUDOURIDINE KINASE-RELATED"/>
    <property type="match status" value="1"/>
</dbReference>
<evidence type="ECO:0000256" key="2">
    <source>
        <dbReference type="ARBA" id="ARBA00022679"/>
    </source>
</evidence>
<dbReference type="InterPro" id="IPR011611">
    <property type="entry name" value="PfkB_dom"/>
</dbReference>
<protein>
    <submittedName>
        <fullName evidence="7">PfkB domain protein</fullName>
    </submittedName>
</protein>
<comment type="similarity">
    <text evidence="1">Belongs to the carbohydrate kinase PfkB family.</text>
</comment>
<dbReference type="AlphaFoldDB" id="B8HJF8"/>
<dbReference type="Proteomes" id="UP000002505">
    <property type="component" value="Plasmid pACHL02"/>
</dbReference>
<geneLocation type="plasmid" evidence="7 8">
    <name>pACHL02</name>
</geneLocation>
<feature type="domain" description="Carbohydrate kinase PfkB" evidence="6">
    <location>
        <begin position="11"/>
        <end position="310"/>
    </location>
</feature>
<evidence type="ECO:0000256" key="5">
    <source>
        <dbReference type="ARBA" id="ARBA00022840"/>
    </source>
</evidence>
<evidence type="ECO:0000313" key="8">
    <source>
        <dbReference type="Proteomes" id="UP000002505"/>
    </source>
</evidence>
<dbReference type="PROSITE" id="PS00583">
    <property type="entry name" value="PFKB_KINASES_1"/>
    <property type="match status" value="1"/>
</dbReference>
<dbReference type="CDD" id="cd01167">
    <property type="entry name" value="bac_FRK"/>
    <property type="match status" value="1"/>
</dbReference>
<dbReference type="HOGENOM" id="CLU_027634_6_2_11"/>
<dbReference type="InterPro" id="IPR050306">
    <property type="entry name" value="PfkB_Carbo_kinase"/>
</dbReference>
<evidence type="ECO:0000256" key="3">
    <source>
        <dbReference type="ARBA" id="ARBA00022741"/>
    </source>
</evidence>
<evidence type="ECO:0000256" key="4">
    <source>
        <dbReference type="ARBA" id="ARBA00022777"/>
    </source>
</evidence>
<dbReference type="Gene3D" id="3.40.1190.20">
    <property type="match status" value="1"/>
</dbReference>
<dbReference type="RefSeq" id="WP_012623586.1">
    <property type="nucleotide sequence ID" value="NC_011881.1"/>
</dbReference>
<keyword evidence="4" id="KW-0418">Kinase</keyword>
<dbReference type="InterPro" id="IPR029056">
    <property type="entry name" value="Ribokinase-like"/>
</dbReference>
<evidence type="ECO:0000256" key="1">
    <source>
        <dbReference type="ARBA" id="ARBA00010688"/>
    </source>
</evidence>
<dbReference type="GO" id="GO:0016301">
    <property type="term" value="F:kinase activity"/>
    <property type="evidence" value="ECO:0007669"/>
    <property type="project" value="UniProtKB-KW"/>
</dbReference>
<name>B8HJF8_PSECP</name>
<keyword evidence="3" id="KW-0547">Nucleotide-binding</keyword>
<organism evidence="7 8">
    <name type="scientific">Pseudarthrobacter chlorophenolicus (strain ATCC 700700 / DSM 12829 / CIP 107037 / JCM 12360 / KCTC 9906 / NCIMB 13794 / A6)</name>
    <name type="common">Arthrobacter chlorophenolicus</name>
    <dbReference type="NCBI Taxonomy" id="452863"/>
    <lineage>
        <taxon>Bacteria</taxon>
        <taxon>Bacillati</taxon>
        <taxon>Actinomycetota</taxon>
        <taxon>Actinomycetes</taxon>
        <taxon>Micrococcales</taxon>
        <taxon>Micrococcaceae</taxon>
        <taxon>Pseudarthrobacter</taxon>
    </lineage>
</organism>
<gene>
    <name evidence="7" type="ordered locus">Achl_4605</name>
</gene>